<dbReference type="EMBL" id="JYDJ01000268">
    <property type="protein sequence ID" value="KRX38424.1"/>
    <property type="molecule type" value="Genomic_DNA"/>
</dbReference>
<proteinExistence type="predicted"/>
<reference evidence="1 2" key="1">
    <citation type="submission" date="2015-01" db="EMBL/GenBank/DDBJ databases">
        <title>Evolution of Trichinella species and genotypes.</title>
        <authorList>
            <person name="Korhonen P.K."/>
            <person name="Edoardo P."/>
            <person name="Giuseppe L.R."/>
            <person name="Gasser R.B."/>
        </authorList>
    </citation>
    <scope>NUCLEOTIDE SEQUENCE [LARGE SCALE GENOMIC DNA]</scope>
    <source>
        <strain evidence="1">ISS417</strain>
    </source>
</reference>
<evidence type="ECO:0000313" key="2">
    <source>
        <dbReference type="Proteomes" id="UP000055048"/>
    </source>
</evidence>
<sequence length="101" mass="11452">MTKKECGRKHSAVVTQESHAEMRRDVQCCKEANLNHSISSEICEQLSVADWRTVVLYPHQERVGNCCGKEGTPVTGILMKARTFKHISERTLHGMLRSINE</sequence>
<dbReference type="AlphaFoldDB" id="A0A0V0THB5"/>
<protein>
    <submittedName>
        <fullName evidence="1">Uncharacterized protein</fullName>
    </submittedName>
</protein>
<keyword evidence="2" id="KW-1185">Reference proteome</keyword>
<evidence type="ECO:0000313" key="1">
    <source>
        <dbReference type="EMBL" id="KRX38424.1"/>
    </source>
</evidence>
<organism evidence="1 2">
    <name type="scientific">Trichinella murrelli</name>
    <dbReference type="NCBI Taxonomy" id="144512"/>
    <lineage>
        <taxon>Eukaryota</taxon>
        <taxon>Metazoa</taxon>
        <taxon>Ecdysozoa</taxon>
        <taxon>Nematoda</taxon>
        <taxon>Enoplea</taxon>
        <taxon>Dorylaimia</taxon>
        <taxon>Trichinellida</taxon>
        <taxon>Trichinellidae</taxon>
        <taxon>Trichinella</taxon>
    </lineage>
</organism>
<comment type="caution">
    <text evidence="1">The sequence shown here is derived from an EMBL/GenBank/DDBJ whole genome shotgun (WGS) entry which is preliminary data.</text>
</comment>
<accession>A0A0V0THB5</accession>
<dbReference type="Proteomes" id="UP000055048">
    <property type="component" value="Unassembled WGS sequence"/>
</dbReference>
<name>A0A0V0THB5_9BILA</name>
<gene>
    <name evidence="1" type="ORF">T05_5417</name>
</gene>